<dbReference type="Proteomes" id="UP001499987">
    <property type="component" value="Unassembled WGS sequence"/>
</dbReference>
<dbReference type="InterPro" id="IPR052526">
    <property type="entry name" value="HTH-type_Bedaq_tolerance"/>
</dbReference>
<dbReference type="Gene3D" id="1.10.10.10">
    <property type="entry name" value="Winged helix-like DNA-binding domain superfamily/Winged helix DNA-binding domain"/>
    <property type="match status" value="1"/>
</dbReference>
<dbReference type="PANTHER" id="PTHR39515">
    <property type="entry name" value="CONSERVED PROTEIN"/>
    <property type="match status" value="1"/>
</dbReference>
<dbReference type="EMBL" id="BAAALD010000007">
    <property type="protein sequence ID" value="GAA1073734.1"/>
    <property type="molecule type" value="Genomic_DNA"/>
</dbReference>
<dbReference type="PANTHER" id="PTHR39515:SF2">
    <property type="entry name" value="HTH-TYPE TRANSCRIPTIONAL REGULATOR RV0880"/>
    <property type="match status" value="1"/>
</dbReference>
<evidence type="ECO:0000313" key="2">
    <source>
        <dbReference type="EMBL" id="GAA1073734.1"/>
    </source>
</evidence>
<gene>
    <name evidence="2" type="ORF">GCM10009663_12490</name>
</gene>
<keyword evidence="3" id="KW-1185">Reference proteome</keyword>
<dbReference type="InterPro" id="IPR036390">
    <property type="entry name" value="WH_DNA-bd_sf"/>
</dbReference>
<evidence type="ECO:0000313" key="3">
    <source>
        <dbReference type="Proteomes" id="UP001499987"/>
    </source>
</evidence>
<dbReference type="InterPro" id="IPR000835">
    <property type="entry name" value="HTH_MarR-typ"/>
</dbReference>
<dbReference type="SUPFAM" id="SSF46785">
    <property type="entry name" value="Winged helix' DNA-binding domain"/>
    <property type="match status" value="1"/>
</dbReference>
<proteinExistence type="predicted"/>
<protein>
    <submittedName>
        <fullName evidence="2">MarR family transcriptional regulator</fullName>
    </submittedName>
</protein>
<reference evidence="3" key="1">
    <citation type="journal article" date="2019" name="Int. J. Syst. Evol. Microbiol.">
        <title>The Global Catalogue of Microorganisms (GCM) 10K type strain sequencing project: providing services to taxonomists for standard genome sequencing and annotation.</title>
        <authorList>
            <consortium name="The Broad Institute Genomics Platform"/>
            <consortium name="The Broad Institute Genome Sequencing Center for Infectious Disease"/>
            <person name="Wu L."/>
            <person name="Ma J."/>
        </authorList>
    </citation>
    <scope>NUCLEOTIDE SEQUENCE [LARGE SCALE GENOMIC DNA]</scope>
    <source>
        <strain evidence="3">JCM 13002</strain>
    </source>
</reference>
<accession>A0ABP4DYP9</accession>
<organism evidence="2 3">
    <name type="scientific">Kitasatospora arboriphila</name>
    <dbReference type="NCBI Taxonomy" id="258052"/>
    <lineage>
        <taxon>Bacteria</taxon>
        <taxon>Bacillati</taxon>
        <taxon>Actinomycetota</taxon>
        <taxon>Actinomycetes</taxon>
        <taxon>Kitasatosporales</taxon>
        <taxon>Streptomycetaceae</taxon>
        <taxon>Kitasatospora</taxon>
    </lineage>
</organism>
<dbReference type="Gene3D" id="1.10.287.100">
    <property type="match status" value="1"/>
</dbReference>
<feature type="domain" description="HTH marR-type" evidence="1">
    <location>
        <begin position="9"/>
        <end position="139"/>
    </location>
</feature>
<sequence length="141" mass="15540">MIPMDEVDPLELAAELRTAIGPLVRTLRPGDELPQNQAAVLGWLVREGPHTTSELAALQRVRHQSMARTVALLGEAGLVEQRPHETDGRKLMITATEAGTAALHAQRARREDTIATALTERLTPEERRLLHQAVPLLRKLA</sequence>
<dbReference type="Pfam" id="PF12802">
    <property type="entry name" value="MarR_2"/>
    <property type="match status" value="1"/>
</dbReference>
<evidence type="ECO:0000259" key="1">
    <source>
        <dbReference type="PROSITE" id="PS50995"/>
    </source>
</evidence>
<dbReference type="PROSITE" id="PS50995">
    <property type="entry name" value="HTH_MARR_2"/>
    <property type="match status" value="1"/>
</dbReference>
<name>A0ABP4DYP9_9ACTN</name>
<comment type="caution">
    <text evidence="2">The sequence shown here is derived from an EMBL/GenBank/DDBJ whole genome shotgun (WGS) entry which is preliminary data.</text>
</comment>
<dbReference type="SMART" id="SM00347">
    <property type="entry name" value="HTH_MARR"/>
    <property type="match status" value="1"/>
</dbReference>
<dbReference type="InterPro" id="IPR036388">
    <property type="entry name" value="WH-like_DNA-bd_sf"/>
</dbReference>